<dbReference type="KEGG" id="dsf:UWK_03044"/>
<dbReference type="Proteomes" id="UP000011721">
    <property type="component" value="Chromosome"/>
</dbReference>
<name>M1P7X7_DESSD</name>
<evidence type="ECO:0000313" key="3">
    <source>
        <dbReference type="Proteomes" id="UP000011721"/>
    </source>
</evidence>
<dbReference type="Pfam" id="PF20068">
    <property type="entry name" value="Amphi-Trp"/>
    <property type="match status" value="1"/>
</dbReference>
<keyword evidence="3" id="KW-1185">Reference proteome</keyword>
<dbReference type="EMBL" id="CP003985">
    <property type="protein sequence ID" value="AGF79573.1"/>
    <property type="molecule type" value="Genomic_DNA"/>
</dbReference>
<proteinExistence type="predicted"/>
<accession>M1P7X7</accession>
<protein>
    <recommendedName>
        <fullName evidence="1">Amphi-Trp domain-containing protein</fullName>
    </recommendedName>
</protein>
<dbReference type="HOGENOM" id="CLU_160437_1_0_7"/>
<sequence length="93" mass="10960">MGREKLLFKSEEKKNSAEIVAFLRNIADKIEQDGSMTLLQGEDRVVLDFPSSMTMEIKVEDEEKRRKGTKRTFEIELEWYPDSDYKQRSVVIE</sequence>
<dbReference type="eggNOG" id="ENOG503312U">
    <property type="taxonomic scope" value="Bacteria"/>
</dbReference>
<reference evidence="3" key="1">
    <citation type="journal article" date="2013" name="Stand. Genomic Sci.">
        <title>Complete genome sequence of Desulfocapsa sulfexigens, a marine deltaproteobacterium specialized in disproportionating inorganic sulfur compounds.</title>
        <authorList>
            <person name="Finster K.W."/>
            <person name="Kjeldsen K.U."/>
            <person name="Kube M."/>
            <person name="Reinhardt R."/>
            <person name="Mussmann M."/>
            <person name="Amann R."/>
            <person name="Schreiber L."/>
        </authorList>
    </citation>
    <scope>NUCLEOTIDE SEQUENCE [LARGE SCALE GENOMIC DNA]</scope>
    <source>
        <strain evidence="3">DSM 10523 / SB164P1</strain>
    </source>
</reference>
<gene>
    <name evidence="2" type="ordered locus">UWK_03044</name>
</gene>
<dbReference type="InterPro" id="IPR027598">
    <property type="entry name" value="Amphi-Trp_dom"/>
</dbReference>
<evidence type="ECO:0000313" key="2">
    <source>
        <dbReference type="EMBL" id="AGF79573.1"/>
    </source>
</evidence>
<dbReference type="AlphaFoldDB" id="M1P7X7"/>
<evidence type="ECO:0000259" key="1">
    <source>
        <dbReference type="Pfam" id="PF20068"/>
    </source>
</evidence>
<organism evidence="2 3">
    <name type="scientific">Desulfocapsa sulfexigens (strain DSM 10523 / SB164P1)</name>
    <dbReference type="NCBI Taxonomy" id="1167006"/>
    <lineage>
        <taxon>Bacteria</taxon>
        <taxon>Pseudomonadati</taxon>
        <taxon>Thermodesulfobacteriota</taxon>
        <taxon>Desulfobulbia</taxon>
        <taxon>Desulfobulbales</taxon>
        <taxon>Desulfocapsaceae</taxon>
        <taxon>Desulfocapsa</taxon>
    </lineage>
</organism>
<dbReference type="NCBIfam" id="TIGR04354">
    <property type="entry name" value="amphi-Trp"/>
    <property type="match status" value="1"/>
</dbReference>
<feature type="domain" description="Amphi-Trp" evidence="1">
    <location>
        <begin position="1"/>
        <end position="92"/>
    </location>
</feature>
<dbReference type="STRING" id="1167006.UWK_03044"/>
<dbReference type="RefSeq" id="WP_015405257.1">
    <property type="nucleotide sequence ID" value="NC_020304.1"/>
</dbReference>
<dbReference type="OrthoDB" id="5471810at2"/>